<dbReference type="InterPro" id="IPR046256">
    <property type="entry name" value="DUF6289"/>
</dbReference>
<proteinExistence type="predicted"/>
<feature type="chain" id="PRO_5045436087" evidence="1">
    <location>
        <begin position="28"/>
        <end position="87"/>
    </location>
</feature>
<name>A0ABQ2XB75_9BURK</name>
<sequence length="87" mass="9476">MNVKLKKIVFSASILGALFSSIGYVFAVPTHAAFITYYSDASKTTQVGSRVMLCNGARSMVGTESPFVEIETIECPCSFPQKNRDNC</sequence>
<dbReference type="Pfam" id="PF19806">
    <property type="entry name" value="DUF6289"/>
    <property type="match status" value="1"/>
</dbReference>
<dbReference type="RefSeq" id="WP_373295230.1">
    <property type="nucleotide sequence ID" value="NZ_BMYT01000002.1"/>
</dbReference>
<evidence type="ECO:0000313" key="3">
    <source>
        <dbReference type="Proteomes" id="UP000620127"/>
    </source>
</evidence>
<evidence type="ECO:0000313" key="2">
    <source>
        <dbReference type="EMBL" id="GGX07737.1"/>
    </source>
</evidence>
<keyword evidence="3" id="KW-1185">Reference proteome</keyword>
<feature type="signal peptide" evidence="1">
    <location>
        <begin position="1"/>
        <end position="27"/>
    </location>
</feature>
<dbReference type="EMBL" id="BMYT01000002">
    <property type="protein sequence ID" value="GGX07737.1"/>
    <property type="molecule type" value="Genomic_DNA"/>
</dbReference>
<organism evidence="2 3">
    <name type="scientific">Undibacterium macrobrachii</name>
    <dbReference type="NCBI Taxonomy" id="1119058"/>
    <lineage>
        <taxon>Bacteria</taxon>
        <taxon>Pseudomonadati</taxon>
        <taxon>Pseudomonadota</taxon>
        <taxon>Betaproteobacteria</taxon>
        <taxon>Burkholderiales</taxon>
        <taxon>Oxalobacteraceae</taxon>
        <taxon>Undibacterium</taxon>
    </lineage>
</organism>
<gene>
    <name evidence="2" type="ORF">GCM10011282_11920</name>
</gene>
<comment type="caution">
    <text evidence="2">The sequence shown here is derived from an EMBL/GenBank/DDBJ whole genome shotgun (WGS) entry which is preliminary data.</text>
</comment>
<dbReference type="Proteomes" id="UP000620127">
    <property type="component" value="Unassembled WGS sequence"/>
</dbReference>
<protein>
    <submittedName>
        <fullName evidence="2">Uncharacterized protein</fullName>
    </submittedName>
</protein>
<accession>A0ABQ2XB75</accession>
<reference evidence="3" key="1">
    <citation type="journal article" date="2019" name="Int. J. Syst. Evol. Microbiol.">
        <title>The Global Catalogue of Microorganisms (GCM) 10K type strain sequencing project: providing services to taxonomists for standard genome sequencing and annotation.</title>
        <authorList>
            <consortium name="The Broad Institute Genomics Platform"/>
            <consortium name="The Broad Institute Genome Sequencing Center for Infectious Disease"/>
            <person name="Wu L."/>
            <person name="Ma J."/>
        </authorList>
    </citation>
    <scope>NUCLEOTIDE SEQUENCE [LARGE SCALE GENOMIC DNA]</scope>
    <source>
        <strain evidence="3">KCTC 23916</strain>
    </source>
</reference>
<evidence type="ECO:0000256" key="1">
    <source>
        <dbReference type="SAM" id="SignalP"/>
    </source>
</evidence>
<keyword evidence="1" id="KW-0732">Signal</keyword>